<name>A0A0E0JTK2_ORYPU</name>
<dbReference type="EnsemblPlants" id="OPUNC01G42750.6">
    <property type="protein sequence ID" value="OPUNC01G42750.6"/>
    <property type="gene ID" value="OPUNC01G42750"/>
</dbReference>
<proteinExistence type="predicted"/>
<dbReference type="AlphaFoldDB" id="A0A0E0JTK2"/>
<reference evidence="1" key="2">
    <citation type="submission" date="2018-05" db="EMBL/GenBank/DDBJ databases">
        <title>OpunRS2 (Oryza punctata Reference Sequence Version 2).</title>
        <authorList>
            <person name="Zhang J."/>
            <person name="Kudrna D."/>
            <person name="Lee S."/>
            <person name="Talag J."/>
            <person name="Welchert J."/>
            <person name="Wing R.A."/>
        </authorList>
    </citation>
    <scope>NUCLEOTIDE SEQUENCE [LARGE SCALE GENOMIC DNA]</scope>
</reference>
<sequence length="126" mass="14248">MCWNQSTVGVMSGRRLKVACSSLFPRESYQKSELLAPRMRKGFGCERDITSWPITMSKERMKDIRNIYEDMVHTYKNEEDALHASIGLGTVGSRGHRPVDSHSAMYVPINIGFGRLVSRLANKPSD</sequence>
<dbReference type="Proteomes" id="UP000026962">
    <property type="component" value="Chromosome 1"/>
</dbReference>
<dbReference type="HOGENOM" id="CLU_1985196_0_0_1"/>
<dbReference type="Gramene" id="OPUNC01G42750.6">
    <property type="protein sequence ID" value="OPUNC01G42750.6"/>
    <property type="gene ID" value="OPUNC01G42750"/>
</dbReference>
<accession>A0A0E0JTK2</accession>
<evidence type="ECO:0000313" key="2">
    <source>
        <dbReference type="Proteomes" id="UP000026962"/>
    </source>
</evidence>
<keyword evidence="2" id="KW-1185">Reference proteome</keyword>
<evidence type="ECO:0000313" key="1">
    <source>
        <dbReference type="EnsemblPlants" id="OPUNC01G42750.6"/>
    </source>
</evidence>
<reference evidence="1" key="1">
    <citation type="submission" date="2015-04" db="UniProtKB">
        <authorList>
            <consortium name="EnsemblPlants"/>
        </authorList>
    </citation>
    <scope>IDENTIFICATION</scope>
</reference>
<protein>
    <submittedName>
        <fullName evidence="1">Uncharacterized protein</fullName>
    </submittedName>
</protein>
<organism evidence="1">
    <name type="scientific">Oryza punctata</name>
    <name type="common">Red rice</name>
    <dbReference type="NCBI Taxonomy" id="4537"/>
    <lineage>
        <taxon>Eukaryota</taxon>
        <taxon>Viridiplantae</taxon>
        <taxon>Streptophyta</taxon>
        <taxon>Embryophyta</taxon>
        <taxon>Tracheophyta</taxon>
        <taxon>Spermatophyta</taxon>
        <taxon>Magnoliopsida</taxon>
        <taxon>Liliopsida</taxon>
        <taxon>Poales</taxon>
        <taxon>Poaceae</taxon>
        <taxon>BOP clade</taxon>
        <taxon>Oryzoideae</taxon>
        <taxon>Oryzeae</taxon>
        <taxon>Oryzinae</taxon>
        <taxon>Oryza</taxon>
    </lineage>
</organism>